<proteinExistence type="predicted"/>
<evidence type="ECO:0000313" key="1">
    <source>
        <dbReference type="EMBL" id="KAI0043460.1"/>
    </source>
</evidence>
<protein>
    <submittedName>
        <fullName evidence="1">Uncharacterized protein</fullName>
    </submittedName>
</protein>
<sequence length="742" mass="79903">MVSTSRETSPSPPPTPIYTHATRKGMNRDRRVSVRLSSASDRSKNDLAKLLLFEEREAKNMRNMLLTVTEQLKDESRRADDNERRAREAVVRFKAINDARLLAQQDAARANEELRLYKIQLENAQREIFKAQEILNTMEDQRYEAEASAARARSTARKIKEQRLVELAREEGRRLGMQEGLNRGRRIGFDQARTPVDDDRASRTPSERYFGDDADDLRSLASPPRQQQQQPPPPPLEPIAEPMLNFPDSPTVRGMHPVPMRNTPTPPRHPETIIPMEGFIPHADADSMIRLPPPHEMQRPVSPFDTPRSSVAPLMIPDPAARHDDAESPRERHGRHEHRRPASPSSPGSTTISQFELVSDPSGAPIRPSRMNRRSLSVIPEAISGTTTPVADGTRSLAGDGGSRPSSTVPSARVQSPRGSPHGTVPVIVVPQSPSSVASNFDDPYVYRRPSFASSTPGGSIRTLDNRASRASSVQEYTITVEPPSRSTSQTPQATPMTRHREFLSAEDAAHRPIPVPSSPRSVTTPLAPSQPLQYSPNSTPIVISELPPGFVPLGPAVASPASRNTSIYAAPGAPTAPPARAPSAAGMPMSMPPAAVPAQALSSASSRRSRGSGPSAAAAARVATPRMGPMPVVPDKSLLNSRSRISTSSSADTEDEEVASSLASSNDTLSTPPPQPARRRKKPARAAAYDAAPEGDVHYPKSPLMGAAGAPLPAVGGPYGRPGGNAGMTPAARHSNLGGRR</sequence>
<reference evidence="1" key="1">
    <citation type="submission" date="2021-02" db="EMBL/GenBank/DDBJ databases">
        <authorList>
            <consortium name="DOE Joint Genome Institute"/>
            <person name="Ahrendt S."/>
            <person name="Looney B.P."/>
            <person name="Miyauchi S."/>
            <person name="Morin E."/>
            <person name="Drula E."/>
            <person name="Courty P.E."/>
            <person name="Chicoki N."/>
            <person name="Fauchery L."/>
            <person name="Kohler A."/>
            <person name="Kuo A."/>
            <person name="Labutti K."/>
            <person name="Pangilinan J."/>
            <person name="Lipzen A."/>
            <person name="Riley R."/>
            <person name="Andreopoulos W."/>
            <person name="He G."/>
            <person name="Johnson J."/>
            <person name="Barry K.W."/>
            <person name="Grigoriev I.V."/>
            <person name="Nagy L."/>
            <person name="Hibbett D."/>
            <person name="Henrissat B."/>
            <person name="Matheny P.B."/>
            <person name="Labbe J."/>
            <person name="Martin F."/>
        </authorList>
    </citation>
    <scope>NUCLEOTIDE SEQUENCE</scope>
    <source>
        <strain evidence="1">FP105234-sp</strain>
    </source>
</reference>
<name>A0ACB8RHF6_9AGAM</name>
<evidence type="ECO:0000313" key="2">
    <source>
        <dbReference type="Proteomes" id="UP000814033"/>
    </source>
</evidence>
<reference evidence="1" key="2">
    <citation type="journal article" date="2022" name="New Phytol.">
        <title>Evolutionary transition to the ectomycorrhizal habit in the genomes of a hyperdiverse lineage of mushroom-forming fungi.</title>
        <authorList>
            <person name="Looney B."/>
            <person name="Miyauchi S."/>
            <person name="Morin E."/>
            <person name="Drula E."/>
            <person name="Courty P.E."/>
            <person name="Kohler A."/>
            <person name="Kuo A."/>
            <person name="LaButti K."/>
            <person name="Pangilinan J."/>
            <person name="Lipzen A."/>
            <person name="Riley R."/>
            <person name="Andreopoulos W."/>
            <person name="He G."/>
            <person name="Johnson J."/>
            <person name="Nolan M."/>
            <person name="Tritt A."/>
            <person name="Barry K.W."/>
            <person name="Grigoriev I.V."/>
            <person name="Nagy L.G."/>
            <person name="Hibbett D."/>
            <person name="Henrissat B."/>
            <person name="Matheny P.B."/>
            <person name="Labbe J."/>
            <person name="Martin F.M."/>
        </authorList>
    </citation>
    <scope>NUCLEOTIDE SEQUENCE</scope>
    <source>
        <strain evidence="1">FP105234-sp</strain>
    </source>
</reference>
<organism evidence="1 2">
    <name type="scientific">Auriscalpium vulgare</name>
    <dbReference type="NCBI Taxonomy" id="40419"/>
    <lineage>
        <taxon>Eukaryota</taxon>
        <taxon>Fungi</taxon>
        <taxon>Dikarya</taxon>
        <taxon>Basidiomycota</taxon>
        <taxon>Agaricomycotina</taxon>
        <taxon>Agaricomycetes</taxon>
        <taxon>Russulales</taxon>
        <taxon>Auriscalpiaceae</taxon>
        <taxon>Auriscalpium</taxon>
    </lineage>
</organism>
<dbReference type="EMBL" id="MU276017">
    <property type="protein sequence ID" value="KAI0043460.1"/>
    <property type="molecule type" value="Genomic_DNA"/>
</dbReference>
<dbReference type="Proteomes" id="UP000814033">
    <property type="component" value="Unassembled WGS sequence"/>
</dbReference>
<keyword evidence="2" id="KW-1185">Reference proteome</keyword>
<comment type="caution">
    <text evidence="1">The sequence shown here is derived from an EMBL/GenBank/DDBJ whole genome shotgun (WGS) entry which is preliminary data.</text>
</comment>
<gene>
    <name evidence="1" type="ORF">FA95DRAFT_1563257</name>
</gene>
<accession>A0ACB8RHF6</accession>